<name>A0AAE3GCN8_9PSEU</name>
<dbReference type="EMBL" id="JAMTCK010000006">
    <property type="protein sequence ID" value="MCP2165866.1"/>
    <property type="molecule type" value="Genomic_DNA"/>
</dbReference>
<dbReference type="Proteomes" id="UP001206128">
    <property type="component" value="Unassembled WGS sequence"/>
</dbReference>
<dbReference type="RefSeq" id="WP_253771203.1">
    <property type="nucleotide sequence ID" value="NZ_JAMTCK010000006.1"/>
</dbReference>
<reference evidence="3" key="1">
    <citation type="submission" date="2022-06" db="EMBL/GenBank/DDBJ databases">
        <title>Genomic Encyclopedia of Archaeal and Bacterial Type Strains, Phase II (KMG-II): from individual species to whole genera.</title>
        <authorList>
            <person name="Goeker M."/>
        </authorList>
    </citation>
    <scope>NUCLEOTIDE SEQUENCE</scope>
    <source>
        <strain evidence="3">DSM 43935</strain>
    </source>
</reference>
<feature type="non-terminal residue" evidence="3">
    <location>
        <position position="180"/>
    </location>
</feature>
<sequence>MSRTRVGQDLSRVLALACVLVLVVAGALWWVFRGANSRRITAYFSSAVGVYVGSDVRVLGVRVGSVDEVVPEGERVRVGLSVDRAVAVPEQARAVVVAPSVVSDRYVQLAPVYVGGPRLGDNAVIPRERTATPVELDQLYASLDGLATALGPGGANADGALSELLRTGAANLGGNGQALH</sequence>
<evidence type="ECO:0000313" key="4">
    <source>
        <dbReference type="Proteomes" id="UP001206128"/>
    </source>
</evidence>
<dbReference type="PANTHER" id="PTHR33371:SF4">
    <property type="entry name" value="INTERMEMBRANE PHOSPHOLIPID TRANSPORT SYSTEM BINDING PROTEIN MLAD"/>
    <property type="match status" value="1"/>
</dbReference>
<feature type="domain" description="Mce/MlaD" evidence="2">
    <location>
        <begin position="37"/>
        <end position="111"/>
    </location>
</feature>
<keyword evidence="1" id="KW-1133">Transmembrane helix</keyword>
<gene>
    <name evidence="3" type="ORF">LX83_002725</name>
</gene>
<keyword evidence="1" id="KW-0812">Transmembrane</keyword>
<evidence type="ECO:0000259" key="2">
    <source>
        <dbReference type="Pfam" id="PF02470"/>
    </source>
</evidence>
<evidence type="ECO:0000256" key="1">
    <source>
        <dbReference type="SAM" id="Phobius"/>
    </source>
</evidence>
<protein>
    <submittedName>
        <fullName evidence="3">Virulence factor Mce family protein</fullName>
    </submittedName>
</protein>
<dbReference type="AlphaFoldDB" id="A0AAE3GCN8"/>
<keyword evidence="1" id="KW-0472">Membrane</keyword>
<organism evidence="3 4">
    <name type="scientific">Goodfellowiella coeruleoviolacea</name>
    <dbReference type="NCBI Taxonomy" id="334858"/>
    <lineage>
        <taxon>Bacteria</taxon>
        <taxon>Bacillati</taxon>
        <taxon>Actinomycetota</taxon>
        <taxon>Actinomycetes</taxon>
        <taxon>Pseudonocardiales</taxon>
        <taxon>Pseudonocardiaceae</taxon>
        <taxon>Goodfellowiella</taxon>
    </lineage>
</organism>
<dbReference type="Pfam" id="PF02470">
    <property type="entry name" value="MlaD"/>
    <property type="match status" value="1"/>
</dbReference>
<dbReference type="PANTHER" id="PTHR33371">
    <property type="entry name" value="INTERMEMBRANE PHOSPHOLIPID TRANSPORT SYSTEM BINDING PROTEIN MLAD-RELATED"/>
    <property type="match status" value="1"/>
</dbReference>
<feature type="transmembrane region" description="Helical" evidence="1">
    <location>
        <begin position="12"/>
        <end position="32"/>
    </location>
</feature>
<dbReference type="InterPro" id="IPR052336">
    <property type="entry name" value="MlaD_Phospholipid_Transporter"/>
</dbReference>
<dbReference type="GO" id="GO:0005576">
    <property type="term" value="C:extracellular region"/>
    <property type="evidence" value="ECO:0007669"/>
    <property type="project" value="TreeGrafter"/>
</dbReference>
<comment type="caution">
    <text evidence="3">The sequence shown here is derived from an EMBL/GenBank/DDBJ whole genome shotgun (WGS) entry which is preliminary data.</text>
</comment>
<dbReference type="InterPro" id="IPR003399">
    <property type="entry name" value="Mce/MlaD"/>
</dbReference>
<keyword evidence="4" id="KW-1185">Reference proteome</keyword>
<evidence type="ECO:0000313" key="3">
    <source>
        <dbReference type="EMBL" id="MCP2165866.1"/>
    </source>
</evidence>
<accession>A0AAE3GCN8</accession>
<proteinExistence type="predicted"/>